<reference evidence="1 2" key="1">
    <citation type="journal article" date="2014" name="Nat. Genet.">
        <title>Whole-genome sequence of a flatfish provides insights into ZW sex chromosome evolution and adaptation to a benthic lifestyle.</title>
        <authorList>
            <person name="Chen S."/>
            <person name="Zhang G."/>
            <person name="Shao C."/>
            <person name="Huang Q."/>
            <person name="Liu G."/>
            <person name="Zhang P."/>
            <person name="Song W."/>
            <person name="An N."/>
            <person name="Chalopin D."/>
            <person name="Volff J.N."/>
            <person name="Hong Y."/>
            <person name="Li Q."/>
            <person name="Sha Z."/>
            <person name="Zhou H."/>
            <person name="Xie M."/>
            <person name="Yu Q."/>
            <person name="Liu Y."/>
            <person name="Xiang H."/>
            <person name="Wang N."/>
            <person name="Wu K."/>
            <person name="Yang C."/>
            <person name="Zhou Q."/>
            <person name="Liao X."/>
            <person name="Yang L."/>
            <person name="Hu Q."/>
            <person name="Zhang J."/>
            <person name="Meng L."/>
            <person name="Jin L."/>
            <person name="Tian Y."/>
            <person name="Lian J."/>
            <person name="Yang J."/>
            <person name="Miao G."/>
            <person name="Liu S."/>
            <person name="Liang Z."/>
            <person name="Yan F."/>
            <person name="Li Y."/>
            <person name="Sun B."/>
            <person name="Zhang H."/>
            <person name="Zhang J."/>
            <person name="Zhu Y."/>
            <person name="Du M."/>
            <person name="Zhao Y."/>
            <person name="Schartl M."/>
            <person name="Tang Q."/>
            <person name="Wang J."/>
        </authorList>
    </citation>
    <scope>NUCLEOTIDE SEQUENCE</scope>
</reference>
<dbReference type="STRING" id="244447.ENSCSEP00000016873"/>
<dbReference type="AlphaFoldDB" id="A0A3P8VNP8"/>
<dbReference type="SUPFAM" id="SSF48452">
    <property type="entry name" value="TPR-like"/>
    <property type="match status" value="1"/>
</dbReference>
<dbReference type="InParanoid" id="A0A3P8VNP8"/>
<dbReference type="GeneTree" id="ENSGT00950000182950"/>
<name>A0A3P8VNP8_CYNSE</name>
<protein>
    <submittedName>
        <fullName evidence="1">Anaphase promoting complex subunit 7</fullName>
    </submittedName>
</protein>
<evidence type="ECO:0000313" key="2">
    <source>
        <dbReference type="Proteomes" id="UP000265120"/>
    </source>
</evidence>
<reference evidence="1" key="3">
    <citation type="submission" date="2025-09" db="UniProtKB">
        <authorList>
            <consortium name="Ensembl"/>
        </authorList>
    </citation>
    <scope>IDENTIFICATION</scope>
</reference>
<sequence length="231" mass="26004">MNVIDHVRDMAAAGLHSNVRVLSSLLLTMSNNNPELFSPAQKYQLLVYHADAIFHDKEYRNAACKYSMALQQKKVLSKTSKVRTSTGGAASNIQAQNLPSEIEVKYKIAECYTILKLDKDAIAVLDGIPSRQRTPKINMILANLYRKAGQERSAVTSYKEVLRQCPLALDCIILLLYLFDGLKMYDLLLPVASMTLDVIQSIPNLDWLSVWIKAYAFIHTGDNQRAINTIW</sequence>
<dbReference type="Gene3D" id="1.25.40.10">
    <property type="entry name" value="Tetratricopeptide repeat domain"/>
    <property type="match status" value="1"/>
</dbReference>
<organism evidence="1 2">
    <name type="scientific">Cynoglossus semilaevis</name>
    <name type="common">Tongue sole</name>
    <dbReference type="NCBI Taxonomy" id="244447"/>
    <lineage>
        <taxon>Eukaryota</taxon>
        <taxon>Metazoa</taxon>
        <taxon>Chordata</taxon>
        <taxon>Craniata</taxon>
        <taxon>Vertebrata</taxon>
        <taxon>Euteleostomi</taxon>
        <taxon>Actinopterygii</taxon>
        <taxon>Neopterygii</taxon>
        <taxon>Teleostei</taxon>
        <taxon>Neoteleostei</taxon>
        <taxon>Acanthomorphata</taxon>
        <taxon>Carangaria</taxon>
        <taxon>Pleuronectiformes</taxon>
        <taxon>Pleuronectoidei</taxon>
        <taxon>Cynoglossidae</taxon>
        <taxon>Cynoglossinae</taxon>
        <taxon>Cynoglossus</taxon>
    </lineage>
</organism>
<accession>A0A3P8VNP8</accession>
<dbReference type="OMA" id="WYFLRIS"/>
<dbReference type="Proteomes" id="UP000265120">
    <property type="component" value="Chromosome W"/>
</dbReference>
<proteinExistence type="predicted"/>
<reference evidence="1" key="2">
    <citation type="submission" date="2025-08" db="UniProtKB">
        <authorList>
            <consortium name="Ensembl"/>
        </authorList>
    </citation>
    <scope>IDENTIFICATION</scope>
</reference>
<evidence type="ECO:0000313" key="1">
    <source>
        <dbReference type="Ensembl" id="ENSCSEP00000016873.1"/>
    </source>
</evidence>
<dbReference type="InterPro" id="IPR011990">
    <property type="entry name" value="TPR-like_helical_dom_sf"/>
</dbReference>
<keyword evidence="2" id="KW-1185">Reference proteome</keyword>
<dbReference type="Ensembl" id="ENSCSET00000017086.1">
    <property type="protein sequence ID" value="ENSCSEP00000016873.1"/>
    <property type="gene ID" value="ENSCSEG00000010836.1"/>
</dbReference>